<accession>J9FZW8</accession>
<feature type="transmembrane region" description="Helical" evidence="1">
    <location>
        <begin position="113"/>
        <end position="134"/>
    </location>
</feature>
<dbReference type="GO" id="GO:0016887">
    <property type="term" value="F:ATP hydrolysis activity"/>
    <property type="evidence" value="ECO:0007669"/>
    <property type="project" value="InterPro"/>
</dbReference>
<dbReference type="EMBL" id="AMCI01006021">
    <property type="protein sequence ID" value="EJW95067.1"/>
    <property type="molecule type" value="Genomic_DNA"/>
</dbReference>
<dbReference type="InterPro" id="IPR027417">
    <property type="entry name" value="P-loop_NTPase"/>
</dbReference>
<dbReference type="GO" id="GO:0005524">
    <property type="term" value="F:ATP binding"/>
    <property type="evidence" value="ECO:0007669"/>
    <property type="project" value="InterPro"/>
</dbReference>
<evidence type="ECO:0000259" key="2">
    <source>
        <dbReference type="Pfam" id="PF00004"/>
    </source>
</evidence>
<keyword evidence="3" id="KW-0482">Metalloprotease</keyword>
<feature type="domain" description="ATPase AAA-type core" evidence="2">
    <location>
        <begin position="199"/>
        <end position="222"/>
    </location>
</feature>
<protein>
    <submittedName>
        <fullName evidence="3">ATP-dependent metalloprotease FtsH</fullName>
    </submittedName>
</protein>
<sequence>SNQVVGFELDLNTGLLRMALKEGPVALPKGSEKSTVVGKNPAAGGILSAMMSGTPASEALPSGEGIYHVSYRLPFPGLFVNSGMEKYVEQYNEVNPTAPMYYNFIPQKNSIPWFDILLLVMMVGSMVFMFFTMYKGSQGGGVMNVGKAKVKDQNDDRRKTTFADVAGADEEKAELEEIVQFLKNPSRFNTLGARIPHGVLLVGPPGTGKTLLARACAGEAGVP</sequence>
<dbReference type="GO" id="GO:0004176">
    <property type="term" value="F:ATP-dependent peptidase activity"/>
    <property type="evidence" value="ECO:0007669"/>
    <property type="project" value="TreeGrafter"/>
</dbReference>
<proteinExistence type="predicted"/>
<gene>
    <name evidence="3" type="ORF">EVA_16826</name>
</gene>
<keyword evidence="3" id="KW-0378">Hydrolase</keyword>
<dbReference type="AlphaFoldDB" id="J9FZW8"/>
<dbReference type="InterPro" id="IPR003959">
    <property type="entry name" value="ATPase_AAA_core"/>
</dbReference>
<keyword evidence="3" id="KW-0645">Protease</keyword>
<dbReference type="Gene3D" id="3.40.50.300">
    <property type="entry name" value="P-loop containing nucleotide triphosphate hydrolases"/>
    <property type="match status" value="1"/>
</dbReference>
<evidence type="ECO:0000256" key="1">
    <source>
        <dbReference type="SAM" id="Phobius"/>
    </source>
</evidence>
<feature type="non-terminal residue" evidence="3">
    <location>
        <position position="223"/>
    </location>
</feature>
<feature type="non-terminal residue" evidence="3">
    <location>
        <position position="1"/>
    </location>
</feature>
<name>J9FZW8_9ZZZZ</name>
<comment type="caution">
    <text evidence="3">The sequence shown here is derived from an EMBL/GenBank/DDBJ whole genome shotgun (WGS) entry which is preliminary data.</text>
</comment>
<dbReference type="SUPFAM" id="SSF52540">
    <property type="entry name" value="P-loop containing nucleoside triphosphate hydrolases"/>
    <property type="match status" value="1"/>
</dbReference>
<dbReference type="Pfam" id="PF00004">
    <property type="entry name" value="AAA"/>
    <property type="match status" value="1"/>
</dbReference>
<reference evidence="3" key="1">
    <citation type="journal article" date="2012" name="PLoS ONE">
        <title>Gene sets for utilization of primary and secondary nutrition supplies in the distal gut of endangered iberian lynx.</title>
        <authorList>
            <person name="Alcaide M."/>
            <person name="Messina E."/>
            <person name="Richter M."/>
            <person name="Bargiela R."/>
            <person name="Peplies J."/>
            <person name="Huws S.A."/>
            <person name="Newbold C.J."/>
            <person name="Golyshin P.N."/>
            <person name="Simon M.A."/>
            <person name="Lopez G."/>
            <person name="Yakimov M.M."/>
            <person name="Ferrer M."/>
        </authorList>
    </citation>
    <scope>NUCLEOTIDE SEQUENCE</scope>
</reference>
<dbReference type="GO" id="GO:0006508">
    <property type="term" value="P:proteolysis"/>
    <property type="evidence" value="ECO:0007669"/>
    <property type="project" value="UniProtKB-KW"/>
</dbReference>
<evidence type="ECO:0000313" key="3">
    <source>
        <dbReference type="EMBL" id="EJW95067.1"/>
    </source>
</evidence>
<keyword evidence="1" id="KW-0472">Membrane</keyword>
<keyword evidence="1" id="KW-0812">Transmembrane</keyword>
<dbReference type="PANTHER" id="PTHR23076:SF97">
    <property type="entry name" value="ATP-DEPENDENT ZINC METALLOPROTEASE YME1L1"/>
    <property type="match status" value="1"/>
</dbReference>
<keyword evidence="1" id="KW-1133">Transmembrane helix</keyword>
<dbReference type="PANTHER" id="PTHR23076">
    <property type="entry name" value="METALLOPROTEASE M41 FTSH"/>
    <property type="match status" value="1"/>
</dbReference>
<dbReference type="GO" id="GO:0008237">
    <property type="term" value="F:metallopeptidase activity"/>
    <property type="evidence" value="ECO:0007669"/>
    <property type="project" value="UniProtKB-KW"/>
</dbReference>
<organism evidence="3">
    <name type="scientific">gut metagenome</name>
    <dbReference type="NCBI Taxonomy" id="749906"/>
    <lineage>
        <taxon>unclassified sequences</taxon>
        <taxon>metagenomes</taxon>
        <taxon>organismal metagenomes</taxon>
    </lineage>
</organism>